<comment type="caution">
    <text evidence="4">The sequence shown here is derived from an EMBL/GenBank/DDBJ whole genome shotgun (WGS) entry which is preliminary data.</text>
</comment>
<feature type="compositionally biased region" description="Pro residues" evidence="3">
    <location>
        <begin position="387"/>
        <end position="403"/>
    </location>
</feature>
<feature type="region of interest" description="Disordered" evidence="3">
    <location>
        <begin position="301"/>
        <end position="475"/>
    </location>
</feature>
<dbReference type="Proteomes" id="UP001189429">
    <property type="component" value="Unassembled WGS sequence"/>
</dbReference>
<evidence type="ECO:0000256" key="2">
    <source>
        <dbReference type="SAM" id="Coils"/>
    </source>
</evidence>
<dbReference type="PANTHER" id="PTHR16166:SF93">
    <property type="entry name" value="INTERMEMBRANE LIPID TRANSFER PROTEIN VPS13"/>
    <property type="match status" value="1"/>
</dbReference>
<evidence type="ECO:0000256" key="3">
    <source>
        <dbReference type="SAM" id="MobiDB-lite"/>
    </source>
</evidence>
<reference evidence="4" key="1">
    <citation type="submission" date="2023-10" db="EMBL/GenBank/DDBJ databases">
        <authorList>
            <person name="Chen Y."/>
            <person name="Shah S."/>
            <person name="Dougan E. K."/>
            <person name="Thang M."/>
            <person name="Chan C."/>
        </authorList>
    </citation>
    <scope>NUCLEOTIDE SEQUENCE [LARGE SCALE GENOMIC DNA]</scope>
</reference>
<keyword evidence="2" id="KW-0175">Coiled coil</keyword>
<dbReference type="PANTHER" id="PTHR16166">
    <property type="entry name" value="VACUOLAR PROTEIN SORTING-ASSOCIATED PROTEIN VPS13"/>
    <property type="match status" value="1"/>
</dbReference>
<evidence type="ECO:0008006" key="6">
    <source>
        <dbReference type="Google" id="ProtNLM"/>
    </source>
</evidence>
<sequence length="1358" mass="146519">GQAPLISRACAGGMLEKALEQLLLQFLAPYVDGISRDKLHVGVFSGSLELKDLQVKPDALALLGFDDLRIRDGKIKLIKLAVPWSKLYTGKVEMAVEQLHLEVESYSDPSRDVSEAALVVEMREAKRKAMELRVSQLRDLMEEQERKQAGAEDDPSQRVSYGVKLVRKIVNNIKIALSDVNFSFINRRSVRTLAANQNFCFPDRAGRRQPRGSMARHLLLAAALGACRADETEWKPDWAVGPNWRHLVDCADWGDDCTASQCCKRPGMQCYGKNEWYSMCTKECAPGRTHDGEEWTCKKLGKRTPKMGSNDSNTTEAPSSAPTAAPSAAPTSAPTAAPSPAPTSPATAAPSPAPTSPATAEPSLAPTSAPTAEPSPAPTSPATAAPSPAPTSAPTAEPSPAPTSPATAAPSQAPTAAPAPVPADAAADGAVESLSGAEPSKRKATSTRTEAGQFGNHPGKLPPEQPDTAAPADESDLSDAFKKQLAGILGAEGASDPEPASAQVGQGRGFDYVLGFGKHGRKTLQTVWTDHPDYLAYIVNTKGLLDARPTLKQAMEEAGVLGPATDLALAMRGPAAQKVLQRADERRAAAEQAAAEGLPPPQVHREIAHLHALQEAEARATLAVAVRLQARERELVARAREHAGKKGKIVTHLKYVSLKQRSVAYEGRPAQRSMVQPARTVKALLRMNPRDFTMACIEDGLLPQMQGAPCAMPGCIARDEKNEVLLLGSHGKGSAWERSTTQCVLGSLHARKNAGASDVTVHTVYSVASGSLIFHRLGGGSTSLTDQVVAFWNCVEDMPVTATCKQLGLSEQVVGAFYKKARAIMAADAERRQQTIIFGQLPGGETSDFEADESCFFSWSQMEGEEKVYKFWVWLGIYQRGAPEKLWLREVGITESRGEGRLPPLTDEFWARACKDVFNERSNMVQMTDSARAYMKRPLPVGIVDARAVNHSRKPVPEFSRSVEVIGNVATGWKRPAVASTNLIDPAWRTLKEEIPSRGAVTAKTDAGRAHMRHYIRTAQWKVMMSTYDRWGAFCQAAAAFEDQRRKDKEYVPDVSRLAAAMSIRWQTRKRKAMEADALARMEAPPTQQDPVTQLDLPAPMAACPAPMQLDPPAAPAELDAPMAACPAPTQLRPATAPARSVMDTQRPVAVGRNPPEGGWWCALLGARLGARDNPPAWYNNPRTGAIGPRGTQTAATCAIHAVQHLIAQISNEAVVTREAFERKCVMGFDGGGNYEYADMHTNLEHLGCRCSMVTPDEVETITASDADGSFSALFRLGVLEGTRVLGFLLHVPGHWVCIVPGAMGGPDAQATLCDSLFPDVFWLTGLEVAELLEAMAIHSSRQRVPHGAWSAYRVYLP</sequence>
<comment type="similarity">
    <text evidence="1">Belongs to the VPS13 family.</text>
</comment>
<proteinExistence type="inferred from homology"/>
<accession>A0ABN9T9P7</accession>
<name>A0ABN9T9P7_9DINO</name>
<organism evidence="4 5">
    <name type="scientific">Prorocentrum cordatum</name>
    <dbReference type="NCBI Taxonomy" id="2364126"/>
    <lineage>
        <taxon>Eukaryota</taxon>
        <taxon>Sar</taxon>
        <taxon>Alveolata</taxon>
        <taxon>Dinophyceae</taxon>
        <taxon>Prorocentrales</taxon>
        <taxon>Prorocentraceae</taxon>
        <taxon>Prorocentrum</taxon>
    </lineage>
</organism>
<evidence type="ECO:0000256" key="1">
    <source>
        <dbReference type="ARBA" id="ARBA00006545"/>
    </source>
</evidence>
<feature type="compositionally biased region" description="Low complexity" evidence="3">
    <location>
        <begin position="344"/>
        <end position="372"/>
    </location>
</feature>
<dbReference type="PRINTS" id="PR01217">
    <property type="entry name" value="PRICHEXTENSN"/>
</dbReference>
<protein>
    <recommendedName>
        <fullName evidence="6">Ubiquitinyl hydrolase 1</fullName>
    </recommendedName>
</protein>
<feature type="compositionally biased region" description="Low complexity" evidence="3">
    <location>
        <begin position="404"/>
        <end position="427"/>
    </location>
</feature>
<dbReference type="InterPro" id="IPR026847">
    <property type="entry name" value="VPS13"/>
</dbReference>
<feature type="coiled-coil region" evidence="2">
    <location>
        <begin position="127"/>
        <end position="154"/>
    </location>
</feature>
<evidence type="ECO:0000313" key="5">
    <source>
        <dbReference type="Proteomes" id="UP001189429"/>
    </source>
</evidence>
<dbReference type="EMBL" id="CAUYUJ010014490">
    <property type="protein sequence ID" value="CAK0841895.1"/>
    <property type="molecule type" value="Genomic_DNA"/>
</dbReference>
<gene>
    <name evidence="4" type="ORF">PCOR1329_LOCUS36961</name>
</gene>
<feature type="non-terminal residue" evidence="4">
    <location>
        <position position="1"/>
    </location>
</feature>
<keyword evidence="5" id="KW-1185">Reference proteome</keyword>
<feature type="compositionally biased region" description="Low complexity" evidence="3">
    <location>
        <begin position="314"/>
        <end position="336"/>
    </location>
</feature>
<evidence type="ECO:0000313" key="4">
    <source>
        <dbReference type="EMBL" id="CAK0841895.1"/>
    </source>
</evidence>